<organism evidence="1">
    <name type="scientific">marine sediment metagenome</name>
    <dbReference type="NCBI Taxonomy" id="412755"/>
    <lineage>
        <taxon>unclassified sequences</taxon>
        <taxon>metagenomes</taxon>
        <taxon>ecological metagenomes</taxon>
    </lineage>
</organism>
<name>X1IAR9_9ZZZZ</name>
<gene>
    <name evidence="1" type="ORF">S03H2_30237</name>
</gene>
<dbReference type="AlphaFoldDB" id="X1IAR9"/>
<accession>X1IAR9</accession>
<evidence type="ECO:0000313" key="1">
    <source>
        <dbReference type="EMBL" id="GAH54668.1"/>
    </source>
</evidence>
<proteinExistence type="predicted"/>
<sequence>MNSRIKSLDTTTKEQLNQLFQAFFSDVIREQSIDKLDGSYAAS</sequence>
<protein>
    <submittedName>
        <fullName evidence="1">Uncharacterized protein</fullName>
    </submittedName>
</protein>
<dbReference type="EMBL" id="BARU01018284">
    <property type="protein sequence ID" value="GAH54668.1"/>
    <property type="molecule type" value="Genomic_DNA"/>
</dbReference>
<comment type="caution">
    <text evidence="1">The sequence shown here is derived from an EMBL/GenBank/DDBJ whole genome shotgun (WGS) entry which is preliminary data.</text>
</comment>
<reference evidence="1" key="1">
    <citation type="journal article" date="2014" name="Front. Microbiol.">
        <title>High frequency of phylogenetically diverse reductive dehalogenase-homologous genes in deep subseafloor sedimentary metagenomes.</title>
        <authorList>
            <person name="Kawai M."/>
            <person name="Futagami T."/>
            <person name="Toyoda A."/>
            <person name="Takaki Y."/>
            <person name="Nishi S."/>
            <person name="Hori S."/>
            <person name="Arai W."/>
            <person name="Tsubouchi T."/>
            <person name="Morono Y."/>
            <person name="Uchiyama I."/>
            <person name="Ito T."/>
            <person name="Fujiyama A."/>
            <person name="Inagaki F."/>
            <person name="Takami H."/>
        </authorList>
    </citation>
    <scope>NUCLEOTIDE SEQUENCE</scope>
    <source>
        <strain evidence="1">Expedition CK06-06</strain>
    </source>
</reference>